<feature type="domain" description="HipA-like C-terminal" evidence="4">
    <location>
        <begin position="52"/>
        <end position="284"/>
    </location>
</feature>
<dbReference type="GO" id="GO:0005829">
    <property type="term" value="C:cytosol"/>
    <property type="evidence" value="ECO:0007669"/>
    <property type="project" value="TreeGrafter"/>
</dbReference>
<comment type="similarity">
    <text evidence="1">Belongs to the HipA Ser/Thr kinase family.</text>
</comment>
<gene>
    <name evidence="5" type="ORF">QYS47_30095</name>
</gene>
<evidence type="ECO:0000256" key="1">
    <source>
        <dbReference type="ARBA" id="ARBA00010164"/>
    </source>
</evidence>
<protein>
    <submittedName>
        <fullName evidence="5">HipA domain-containing protein</fullName>
    </submittedName>
</protein>
<keyword evidence="2" id="KW-0808">Transferase</keyword>
<organism evidence="5">
    <name type="scientific">Marivirga arenosa</name>
    <dbReference type="NCBI Taxonomy" id="3059076"/>
    <lineage>
        <taxon>Bacteria</taxon>
        <taxon>Pseudomonadati</taxon>
        <taxon>Bacteroidota</taxon>
        <taxon>Cytophagia</taxon>
        <taxon>Cytophagales</taxon>
        <taxon>Marivirgaceae</taxon>
        <taxon>Marivirga</taxon>
    </lineage>
</organism>
<dbReference type="GO" id="GO:0004674">
    <property type="term" value="F:protein serine/threonine kinase activity"/>
    <property type="evidence" value="ECO:0007669"/>
    <property type="project" value="TreeGrafter"/>
</dbReference>
<dbReference type="PANTHER" id="PTHR37419:SF1">
    <property type="entry name" value="SERINE_THREONINE-PROTEIN KINASE TOXIN HIPA"/>
    <property type="match status" value="1"/>
</dbReference>
<dbReference type="PANTHER" id="PTHR37419">
    <property type="entry name" value="SERINE/THREONINE-PROTEIN KINASE TOXIN HIPA"/>
    <property type="match status" value="1"/>
</dbReference>
<evidence type="ECO:0000313" key="5">
    <source>
        <dbReference type="EMBL" id="WNB18389.1"/>
    </source>
</evidence>
<sequence length="327" mass="37896">MNCPGCLKEKESGFCKKCLKSLFDGQKVEQVLPFNSPYEGNSDFYLEHTKKISISGVQVKYSLRLKNNELQLTHIGGQYILKPIPAGTFKFLDQAPANEHLTMQIAKQFKLEVPANALMDFKDGSTAYIVRRFDQIDSKKILQEDFAQIAQMTSETHGKNYKYDLSYEEIANLIKKYIPTYKIELEKFFRMILFNYIFSNGDAHLKNFSAMQTAQGDYVLTPVYDLLCTRIHSPTESDMALDLLTEGYSQAYEACGFYTYQDFFEFGQRIGIKNSRVKKILAEFNTSNKSVYQLIERSYLNEECKKLYAEYYEDRLKRMNMNVVSSN</sequence>
<dbReference type="AlphaFoldDB" id="A0AA51ZX60"/>
<dbReference type="Proteomes" id="UP001232019">
    <property type="component" value="Chromosome"/>
</dbReference>
<evidence type="ECO:0000256" key="3">
    <source>
        <dbReference type="ARBA" id="ARBA00022777"/>
    </source>
</evidence>
<dbReference type="Pfam" id="PF07804">
    <property type="entry name" value="HipA_C"/>
    <property type="match status" value="1"/>
</dbReference>
<dbReference type="EMBL" id="CP129968">
    <property type="protein sequence ID" value="WNB18389.1"/>
    <property type="molecule type" value="Genomic_DNA"/>
</dbReference>
<dbReference type="KEGG" id="marp:QYS47_30095"/>
<accession>A0AA51ZX60</accession>
<evidence type="ECO:0000259" key="4">
    <source>
        <dbReference type="Pfam" id="PF07804"/>
    </source>
</evidence>
<name>A0AA51ZX60_9BACT</name>
<dbReference type="InterPro" id="IPR052028">
    <property type="entry name" value="HipA_Ser/Thr_kinase"/>
</dbReference>
<proteinExistence type="inferred from homology"/>
<dbReference type="RefSeq" id="WP_322347918.1">
    <property type="nucleotide sequence ID" value="NZ_CP129968.2"/>
</dbReference>
<dbReference type="Gene3D" id="1.10.1070.20">
    <property type="match status" value="1"/>
</dbReference>
<evidence type="ECO:0000256" key="2">
    <source>
        <dbReference type="ARBA" id="ARBA00022679"/>
    </source>
</evidence>
<reference evidence="5" key="1">
    <citation type="submission" date="2023-08" db="EMBL/GenBank/DDBJ databases">
        <title>Comparative genomics and taxonomic characterization of three novel marine species of genus Marivirga.</title>
        <authorList>
            <person name="Muhammad N."/>
            <person name="Kim S.-G."/>
        </authorList>
    </citation>
    <scope>NUCLEOTIDE SEQUENCE</scope>
    <source>
        <strain evidence="5">BKB1-2</strain>
    </source>
</reference>
<keyword evidence="3" id="KW-0418">Kinase</keyword>
<dbReference type="InterPro" id="IPR012893">
    <property type="entry name" value="HipA-like_C"/>
</dbReference>